<dbReference type="SUPFAM" id="SSF56349">
    <property type="entry name" value="DNA breaking-rejoining enzymes"/>
    <property type="match status" value="1"/>
</dbReference>
<dbReference type="CDD" id="cd01184">
    <property type="entry name" value="INT_C_like_1"/>
    <property type="match status" value="1"/>
</dbReference>
<feature type="non-terminal residue" evidence="5">
    <location>
        <position position="1"/>
    </location>
</feature>
<dbReference type="Pfam" id="PF00589">
    <property type="entry name" value="Phage_integrase"/>
    <property type="match status" value="1"/>
</dbReference>
<sequence length="502" mass="59480">RRDMKSTLTIEDVKDILRKEIKRSQTHSNYFSYLGVHRRNDTSVGEGIRTLQYEEDKLNNRNKSDYDSEVKKILLREGFKIEKDNLYFKRLFRQLKENLIEVKYRTIKWKRDILLGQKKSEWDLVDDLMEELKDEIVQGVIKSVSSSKVELESPMLSETVQGFLDIRKKMNVVEKTISEYGYYLNEMLEIIEDKPIQEITHQDGRHYVDVLSQLPTNREKHKKFRGKSIQEVLKMKGVVPQKSQNVNKKLGRTSTFWRWVGEQYPDFVKDEIFKGKQIPTSIKGNKKEERSPFTLDEISKIFDPHTYLFFTVQMKLGGKETEYHYHSVRKFHLPYYWIPLIGLFTGMRINEICQLRIDDVYKDGKHYVFNIIESEDTKLKTNSSERIIPVHPILIKLGFHDYVKTLKELGKGRIFWELSKKRDGYSSKVSDWFNGKYLKSIGVHVPRKKVFHSFRHTMSGLLQKNGVRKEVLEGFLGHSHRSMSLDRYGDRFSTEVLWKEVI</sequence>
<organism evidence="5">
    <name type="scientific">marine metagenome</name>
    <dbReference type="NCBI Taxonomy" id="408172"/>
    <lineage>
        <taxon>unclassified sequences</taxon>
        <taxon>metagenomes</taxon>
        <taxon>ecological metagenomes</taxon>
    </lineage>
</organism>
<feature type="non-terminal residue" evidence="5">
    <location>
        <position position="502"/>
    </location>
</feature>
<dbReference type="InterPro" id="IPR002104">
    <property type="entry name" value="Integrase_catalytic"/>
</dbReference>
<dbReference type="EMBL" id="UINC01054006">
    <property type="protein sequence ID" value="SVB71209.1"/>
    <property type="molecule type" value="Genomic_DNA"/>
</dbReference>
<dbReference type="PANTHER" id="PTHR30349:SF41">
    <property type="entry name" value="INTEGRASE_RECOMBINASE PROTEIN MJ0367-RELATED"/>
    <property type="match status" value="1"/>
</dbReference>
<evidence type="ECO:0000256" key="1">
    <source>
        <dbReference type="ARBA" id="ARBA00023125"/>
    </source>
</evidence>
<proteinExistence type="predicted"/>
<keyword evidence="1" id="KW-0238">DNA-binding</keyword>
<dbReference type="InterPro" id="IPR050090">
    <property type="entry name" value="Tyrosine_recombinase_XerCD"/>
</dbReference>
<name>A0A382G8H8_9ZZZZ</name>
<keyword evidence="2" id="KW-0233">DNA recombination</keyword>
<protein>
    <recommendedName>
        <fullName evidence="6">Tyr recombinase domain-containing protein</fullName>
    </recommendedName>
</protein>
<dbReference type="GO" id="GO:0006310">
    <property type="term" value="P:DNA recombination"/>
    <property type="evidence" value="ECO:0007669"/>
    <property type="project" value="UniProtKB-KW"/>
</dbReference>
<dbReference type="PROSITE" id="PS51900">
    <property type="entry name" value="CB"/>
    <property type="match status" value="1"/>
</dbReference>
<evidence type="ECO:0000259" key="3">
    <source>
        <dbReference type="PROSITE" id="PS51898"/>
    </source>
</evidence>
<dbReference type="GO" id="GO:0015074">
    <property type="term" value="P:DNA integration"/>
    <property type="evidence" value="ECO:0007669"/>
    <property type="project" value="InterPro"/>
</dbReference>
<dbReference type="PANTHER" id="PTHR30349">
    <property type="entry name" value="PHAGE INTEGRASE-RELATED"/>
    <property type="match status" value="1"/>
</dbReference>
<dbReference type="PROSITE" id="PS51898">
    <property type="entry name" value="TYR_RECOMBINASE"/>
    <property type="match status" value="1"/>
</dbReference>
<dbReference type="InterPro" id="IPR013762">
    <property type="entry name" value="Integrase-like_cat_sf"/>
</dbReference>
<evidence type="ECO:0000259" key="4">
    <source>
        <dbReference type="PROSITE" id="PS51900"/>
    </source>
</evidence>
<dbReference type="InterPro" id="IPR011010">
    <property type="entry name" value="DNA_brk_join_enz"/>
</dbReference>
<reference evidence="5" key="1">
    <citation type="submission" date="2018-05" db="EMBL/GenBank/DDBJ databases">
        <authorList>
            <person name="Lanie J.A."/>
            <person name="Ng W.-L."/>
            <person name="Kazmierczak K.M."/>
            <person name="Andrzejewski T.M."/>
            <person name="Davidsen T.M."/>
            <person name="Wayne K.J."/>
            <person name="Tettelin H."/>
            <person name="Glass J.I."/>
            <person name="Rusch D."/>
            <person name="Podicherti R."/>
            <person name="Tsui H.-C.T."/>
            <person name="Winkler M.E."/>
        </authorList>
    </citation>
    <scope>NUCLEOTIDE SEQUENCE</scope>
</reference>
<dbReference type="Gene3D" id="1.10.150.130">
    <property type="match status" value="1"/>
</dbReference>
<feature type="domain" description="Tyr recombinase" evidence="3">
    <location>
        <begin position="288"/>
        <end position="502"/>
    </location>
</feature>
<gene>
    <name evidence="5" type="ORF">METZ01_LOCUS224063</name>
</gene>
<dbReference type="InterPro" id="IPR010998">
    <property type="entry name" value="Integrase_recombinase_N"/>
</dbReference>
<dbReference type="AlphaFoldDB" id="A0A382G8H8"/>
<evidence type="ECO:0000256" key="2">
    <source>
        <dbReference type="ARBA" id="ARBA00023172"/>
    </source>
</evidence>
<evidence type="ECO:0008006" key="6">
    <source>
        <dbReference type="Google" id="ProtNLM"/>
    </source>
</evidence>
<accession>A0A382G8H8</accession>
<feature type="domain" description="Core-binding (CB)" evidence="4">
    <location>
        <begin position="154"/>
        <end position="261"/>
    </location>
</feature>
<dbReference type="Gene3D" id="1.10.443.10">
    <property type="entry name" value="Intergrase catalytic core"/>
    <property type="match status" value="1"/>
</dbReference>
<dbReference type="InterPro" id="IPR044068">
    <property type="entry name" value="CB"/>
</dbReference>
<evidence type="ECO:0000313" key="5">
    <source>
        <dbReference type="EMBL" id="SVB71209.1"/>
    </source>
</evidence>
<dbReference type="GO" id="GO:0003677">
    <property type="term" value="F:DNA binding"/>
    <property type="evidence" value="ECO:0007669"/>
    <property type="project" value="UniProtKB-KW"/>
</dbReference>